<keyword evidence="8 11" id="KW-0234">DNA repair</keyword>
<dbReference type="InterPro" id="IPR032781">
    <property type="entry name" value="ABC_tran_Xtn"/>
</dbReference>
<evidence type="ECO:0000256" key="3">
    <source>
        <dbReference type="ARBA" id="ARBA00022741"/>
    </source>
</evidence>
<dbReference type="PROSITE" id="PS50893">
    <property type="entry name" value="ABC_TRANSPORTER_2"/>
    <property type="match status" value="2"/>
</dbReference>
<gene>
    <name evidence="11" type="primary">uup</name>
    <name evidence="14" type="ORF">DENIS_2646</name>
</gene>
<dbReference type="Gene3D" id="1.10.287.380">
    <property type="entry name" value="Valyl-tRNA synthetase, C-terminal domain"/>
    <property type="match status" value="1"/>
</dbReference>
<dbReference type="EMBL" id="BEXT01000001">
    <property type="protein sequence ID" value="GBC61684.1"/>
    <property type="molecule type" value="Genomic_DNA"/>
</dbReference>
<evidence type="ECO:0000313" key="15">
    <source>
        <dbReference type="Proteomes" id="UP000288096"/>
    </source>
</evidence>
<name>A0A401FXM1_9BACT</name>
<evidence type="ECO:0000256" key="7">
    <source>
        <dbReference type="ARBA" id="ARBA00023125"/>
    </source>
</evidence>
<dbReference type="PANTHER" id="PTHR42855">
    <property type="entry name" value="ABC TRANSPORTER ATP-BINDING SUBUNIT"/>
    <property type="match status" value="1"/>
</dbReference>
<dbReference type="InterPro" id="IPR043686">
    <property type="entry name" value="Uup"/>
</dbReference>
<dbReference type="GO" id="GO:0006281">
    <property type="term" value="P:DNA repair"/>
    <property type="evidence" value="ECO:0007669"/>
    <property type="project" value="UniProtKB-KW"/>
</dbReference>
<comment type="function">
    <text evidence="11">Probably plays a role in ribosome assembly or function. May be involved in resolution of branched DNA intermediates that result from template switching in postreplication gaps. Binds DNA and has ATPase activity.</text>
</comment>
<dbReference type="FunFam" id="3.40.50.300:FF:000011">
    <property type="entry name" value="Putative ABC transporter ATP-binding component"/>
    <property type="match status" value="1"/>
</dbReference>
<dbReference type="Gene3D" id="3.40.50.300">
    <property type="entry name" value="P-loop containing nucleotide triphosphate hydrolases"/>
    <property type="match status" value="2"/>
</dbReference>
<comment type="similarity">
    <text evidence="10 11">Belongs to the ABC transporter superfamily. ABCF family. Uup subfamily.</text>
</comment>
<dbReference type="Proteomes" id="UP000288096">
    <property type="component" value="Unassembled WGS sequence"/>
</dbReference>
<sequence>MALLSVKNVNLGFGGPLLLDNISLQIERGERVCLLGRNGTGKSTLLKLISRQIPPDAGEIIRQQGIRVAQLTQEVPRHLTGTVLHVVSGGNDPESGNLPEDEAWQRQVQIETILSRMKLVPEADFDSLSAGLKRRTLLARALASEPDILILDEPTNHLDIDAIGWLEEFLLRHVKTLLFVTHDRMFLRKLATRIIELDRGQLTSWACDYDTCLARKEADLSTEANQRAQFEKKLAQEEAWIRKGIKARRTRNEGRVRALIKMRRERRAWQDRIGSVNMQAQEARRTGKLVMEAQGVSYAYGSSPIIRDFSTTLMRGDKVGIIGPNGAGKTTLLNILLGQLPPDTGTVRHGTHLEVAYFDQLRMQLDEAKTVQENVGDGNDKVIINGQPRHIISYLKDFLFSPDRARSPVSMLSGGERNRLLLAKLFTRPSNMLVLDEPTNDLDAETLELLEELLLNYTGTVLLVSHDRAFLNNVVTSTLVFEGDGAVNEYVGGYDDWLARRRPDTPPEPAAPKIRAAKPKPEKARPRKRTFKEQRELDALPQRIEDLEAEQAGLHEKMAEPAFYQNGGDEIARAKSRLEALENELETTYARWEALESIGE</sequence>
<evidence type="ECO:0000256" key="11">
    <source>
        <dbReference type="HAMAP-Rule" id="MF_00848"/>
    </source>
</evidence>
<dbReference type="PROSITE" id="PS00211">
    <property type="entry name" value="ABC_TRANSPORTER_1"/>
    <property type="match status" value="1"/>
</dbReference>
<keyword evidence="2 11" id="KW-0677">Repeat</keyword>
<reference evidence="15" key="2">
    <citation type="submission" date="2019-01" db="EMBL/GenBank/DDBJ databases">
        <title>Genome sequence of Desulfonema ishimotonii strain Tokyo 01.</title>
        <authorList>
            <person name="Fukui M."/>
        </authorList>
    </citation>
    <scope>NUCLEOTIDE SEQUENCE [LARGE SCALE GENOMIC DNA]</scope>
    <source>
        <strain evidence="15">Tokyo 01</strain>
    </source>
</reference>
<evidence type="ECO:0000256" key="6">
    <source>
        <dbReference type="ARBA" id="ARBA00022840"/>
    </source>
</evidence>
<keyword evidence="7 11" id="KW-0238">DNA-binding</keyword>
<evidence type="ECO:0000256" key="4">
    <source>
        <dbReference type="ARBA" id="ARBA00022763"/>
    </source>
</evidence>
<feature type="domain" description="ABC transporter" evidence="13">
    <location>
        <begin position="4"/>
        <end position="224"/>
    </location>
</feature>
<dbReference type="SUPFAM" id="SSF52540">
    <property type="entry name" value="P-loop containing nucleoside triphosphate hydrolases"/>
    <property type="match status" value="2"/>
</dbReference>
<feature type="region of interest" description="Disordered" evidence="12">
    <location>
        <begin position="500"/>
        <end position="531"/>
    </location>
</feature>
<evidence type="ECO:0000256" key="9">
    <source>
        <dbReference type="ARBA" id="ARBA00049360"/>
    </source>
</evidence>
<evidence type="ECO:0000256" key="12">
    <source>
        <dbReference type="SAM" id="MobiDB-lite"/>
    </source>
</evidence>
<dbReference type="AlphaFoldDB" id="A0A401FXM1"/>
<keyword evidence="5 11" id="KW-0378">Hydrolase</keyword>
<comment type="caution">
    <text evidence="14">The sequence shown here is derived from an EMBL/GenBank/DDBJ whole genome shotgun (WGS) entry which is preliminary data.</text>
</comment>
<evidence type="ECO:0000259" key="13">
    <source>
        <dbReference type="PROSITE" id="PS50893"/>
    </source>
</evidence>
<dbReference type="Pfam" id="PF00005">
    <property type="entry name" value="ABC_tran"/>
    <property type="match status" value="2"/>
</dbReference>
<dbReference type="InterPro" id="IPR003439">
    <property type="entry name" value="ABC_transporter-like_ATP-bd"/>
</dbReference>
<evidence type="ECO:0000256" key="1">
    <source>
        <dbReference type="ARBA" id="ARBA00022490"/>
    </source>
</evidence>
<dbReference type="InterPro" id="IPR027417">
    <property type="entry name" value="P-loop_NTPase"/>
</dbReference>
<evidence type="ECO:0000313" key="14">
    <source>
        <dbReference type="EMBL" id="GBC61684.1"/>
    </source>
</evidence>
<keyword evidence="1 11" id="KW-0963">Cytoplasm</keyword>
<dbReference type="Pfam" id="PF16326">
    <property type="entry name" value="ABC_tran_CTD"/>
    <property type="match status" value="1"/>
</dbReference>
<dbReference type="GO" id="GO:0016887">
    <property type="term" value="F:ATP hydrolysis activity"/>
    <property type="evidence" value="ECO:0007669"/>
    <property type="project" value="UniProtKB-UniRule"/>
</dbReference>
<keyword evidence="4 11" id="KW-0227">DNA damage</keyword>
<evidence type="ECO:0000256" key="2">
    <source>
        <dbReference type="ARBA" id="ARBA00022737"/>
    </source>
</evidence>
<dbReference type="PANTHER" id="PTHR42855:SF1">
    <property type="entry name" value="ABC TRANSPORTER DOMAIN-CONTAINING PROTEIN"/>
    <property type="match status" value="1"/>
</dbReference>
<evidence type="ECO:0000256" key="8">
    <source>
        <dbReference type="ARBA" id="ARBA00023204"/>
    </source>
</evidence>
<keyword evidence="15" id="KW-1185">Reference proteome</keyword>
<dbReference type="InterPro" id="IPR051309">
    <property type="entry name" value="ABCF_ATPase"/>
</dbReference>
<dbReference type="Pfam" id="PF12848">
    <property type="entry name" value="ABC_tran_Xtn"/>
    <property type="match status" value="1"/>
</dbReference>
<dbReference type="InterPro" id="IPR003593">
    <property type="entry name" value="AAA+_ATPase"/>
</dbReference>
<keyword evidence="3 11" id="KW-0547">Nucleotide-binding</keyword>
<feature type="coiled-coil region" evidence="11">
    <location>
        <begin position="564"/>
        <end position="598"/>
    </location>
</feature>
<dbReference type="InterPro" id="IPR037118">
    <property type="entry name" value="Val-tRNA_synth_C_sf"/>
</dbReference>
<dbReference type="GO" id="GO:0005524">
    <property type="term" value="F:ATP binding"/>
    <property type="evidence" value="ECO:0007669"/>
    <property type="project" value="UniProtKB-UniRule"/>
</dbReference>
<feature type="domain" description="ABC transporter" evidence="13">
    <location>
        <begin position="291"/>
        <end position="510"/>
    </location>
</feature>
<protein>
    <recommendedName>
        <fullName evidence="11">ATP-binding protein Uup</fullName>
        <ecNumber evidence="11">3.6.1.-</ecNumber>
    </recommendedName>
</protein>
<proteinExistence type="inferred from homology"/>
<evidence type="ECO:0000256" key="10">
    <source>
        <dbReference type="ARBA" id="ARBA00061478"/>
    </source>
</evidence>
<accession>A0A401FXM1</accession>
<evidence type="ECO:0000256" key="5">
    <source>
        <dbReference type="ARBA" id="ARBA00022801"/>
    </source>
</evidence>
<dbReference type="GO" id="GO:0043022">
    <property type="term" value="F:ribosome binding"/>
    <property type="evidence" value="ECO:0007669"/>
    <property type="project" value="UniProtKB-UniRule"/>
</dbReference>
<dbReference type="RefSeq" id="WP_124328945.1">
    <property type="nucleotide sequence ID" value="NZ_BEXT01000001.1"/>
</dbReference>
<keyword evidence="11" id="KW-0175">Coiled coil</keyword>
<dbReference type="GO" id="GO:0003677">
    <property type="term" value="F:DNA binding"/>
    <property type="evidence" value="ECO:0007669"/>
    <property type="project" value="UniProtKB-UniRule"/>
</dbReference>
<comment type="subcellular location">
    <subcellularLocation>
        <location evidence="11">Cytoplasm</location>
    </subcellularLocation>
    <text evidence="11">Associates with ribosomes.</text>
</comment>
<organism evidence="14 15">
    <name type="scientific">Desulfonema ishimotonii</name>
    <dbReference type="NCBI Taxonomy" id="45657"/>
    <lineage>
        <taxon>Bacteria</taxon>
        <taxon>Pseudomonadati</taxon>
        <taxon>Thermodesulfobacteriota</taxon>
        <taxon>Desulfobacteria</taxon>
        <taxon>Desulfobacterales</taxon>
        <taxon>Desulfococcaceae</taxon>
        <taxon>Desulfonema</taxon>
    </lineage>
</organism>
<keyword evidence="6 11" id="KW-0067">ATP-binding</keyword>
<dbReference type="OrthoDB" id="9808609at2"/>
<comment type="catalytic activity">
    <reaction evidence="9 11">
        <text>ATP + H2O = ADP + phosphate + H(+)</text>
        <dbReference type="Rhea" id="RHEA:13065"/>
        <dbReference type="ChEBI" id="CHEBI:15377"/>
        <dbReference type="ChEBI" id="CHEBI:15378"/>
        <dbReference type="ChEBI" id="CHEBI:30616"/>
        <dbReference type="ChEBI" id="CHEBI:43474"/>
        <dbReference type="ChEBI" id="CHEBI:456216"/>
    </reaction>
</comment>
<dbReference type="SMART" id="SM00382">
    <property type="entry name" value="AAA"/>
    <property type="match status" value="2"/>
</dbReference>
<dbReference type="HAMAP" id="MF_00848">
    <property type="entry name" value="Uup"/>
    <property type="match status" value="1"/>
</dbReference>
<dbReference type="InterPro" id="IPR032524">
    <property type="entry name" value="ABC_tran_C"/>
</dbReference>
<dbReference type="InterPro" id="IPR017871">
    <property type="entry name" value="ABC_transporter-like_CS"/>
</dbReference>
<dbReference type="EC" id="3.6.1.-" evidence="11"/>
<reference evidence="15" key="1">
    <citation type="submission" date="2017-11" db="EMBL/GenBank/DDBJ databases">
        <authorList>
            <person name="Watanabe M."/>
            <person name="Kojima H."/>
        </authorList>
    </citation>
    <scope>NUCLEOTIDE SEQUENCE [LARGE SCALE GENOMIC DNA]</scope>
    <source>
        <strain evidence="15">Tokyo 01</strain>
    </source>
</reference>
<dbReference type="GO" id="GO:0005737">
    <property type="term" value="C:cytoplasm"/>
    <property type="evidence" value="ECO:0007669"/>
    <property type="project" value="UniProtKB-SubCell"/>
</dbReference>
<dbReference type="FunFam" id="3.40.50.300:FF:000309">
    <property type="entry name" value="ABC transporter ATP-binding protein"/>
    <property type="match status" value="1"/>
</dbReference>
<dbReference type="CDD" id="cd03221">
    <property type="entry name" value="ABCF_EF-3"/>
    <property type="match status" value="2"/>
</dbReference>
<feature type="binding site" evidence="11">
    <location>
        <begin position="323"/>
        <end position="330"/>
    </location>
    <ligand>
        <name>ATP</name>
        <dbReference type="ChEBI" id="CHEBI:30616"/>
        <label>2</label>
    </ligand>
</feature>
<feature type="binding site" evidence="11">
    <location>
        <begin position="36"/>
        <end position="43"/>
    </location>
    <ligand>
        <name>ATP</name>
        <dbReference type="ChEBI" id="CHEBI:30616"/>
        <label>1</label>
    </ligand>
</feature>